<dbReference type="Proteomes" id="UP001157006">
    <property type="component" value="Chromosome 3"/>
</dbReference>
<dbReference type="Gene3D" id="3.30.70.270">
    <property type="match status" value="1"/>
</dbReference>
<evidence type="ECO:0000259" key="1">
    <source>
        <dbReference type="Pfam" id="PF00078"/>
    </source>
</evidence>
<keyword evidence="3" id="KW-1185">Reference proteome</keyword>
<gene>
    <name evidence="2" type="ORF">VFH_III174200</name>
</gene>
<protein>
    <recommendedName>
        <fullName evidence="1">Reverse transcriptase domain-containing protein</fullName>
    </recommendedName>
</protein>
<accession>A0AAV1A802</accession>
<dbReference type="CDD" id="cd01647">
    <property type="entry name" value="RT_LTR"/>
    <property type="match status" value="1"/>
</dbReference>
<dbReference type="InterPro" id="IPR043128">
    <property type="entry name" value="Rev_trsase/Diguanyl_cyclase"/>
</dbReference>
<evidence type="ECO:0000313" key="3">
    <source>
        <dbReference type="Proteomes" id="UP001157006"/>
    </source>
</evidence>
<dbReference type="PANTHER" id="PTHR24559:SF452">
    <property type="entry name" value="INTEGRASE CATALYTIC DOMAIN-CONTAINING PROTEIN"/>
    <property type="match status" value="1"/>
</dbReference>
<dbReference type="InterPro" id="IPR000477">
    <property type="entry name" value="RT_dom"/>
</dbReference>
<name>A0AAV1A802_VICFA</name>
<dbReference type="PANTHER" id="PTHR24559">
    <property type="entry name" value="TRANSPOSON TY3-I GAG-POL POLYPROTEIN"/>
    <property type="match status" value="1"/>
</dbReference>
<dbReference type="EMBL" id="OX451738">
    <property type="protein sequence ID" value="CAI8605248.1"/>
    <property type="molecule type" value="Genomic_DNA"/>
</dbReference>
<dbReference type="Pfam" id="PF00078">
    <property type="entry name" value="RVT_1"/>
    <property type="match status" value="1"/>
</dbReference>
<sequence length="112" mass="13127">MAATDIEKTVFRTQHGHFEFMVMLFGLTDAPSTFQNMMNEIFQPYLRKFVLVFCDEILIFSKTLVEHIHHVRLVFELLRTNMLFLKKSKCSFGESQVAYLDHIIHGAEVKMV</sequence>
<reference evidence="2 3" key="1">
    <citation type="submission" date="2023-01" db="EMBL/GenBank/DDBJ databases">
        <authorList>
            <person name="Kreplak J."/>
        </authorList>
    </citation>
    <scope>NUCLEOTIDE SEQUENCE [LARGE SCALE GENOMIC DNA]</scope>
</reference>
<evidence type="ECO:0000313" key="2">
    <source>
        <dbReference type="EMBL" id="CAI8605248.1"/>
    </source>
</evidence>
<dbReference type="InterPro" id="IPR053134">
    <property type="entry name" value="RNA-dir_DNA_polymerase"/>
</dbReference>
<feature type="domain" description="Reverse transcriptase" evidence="1">
    <location>
        <begin position="13"/>
        <end position="102"/>
    </location>
</feature>
<dbReference type="InterPro" id="IPR043502">
    <property type="entry name" value="DNA/RNA_pol_sf"/>
</dbReference>
<proteinExistence type="predicted"/>
<dbReference type="FunFam" id="3.30.70.270:FF:000003">
    <property type="entry name" value="Transposon Ty3-G Gag-Pol polyprotein"/>
    <property type="match status" value="1"/>
</dbReference>
<organism evidence="2 3">
    <name type="scientific">Vicia faba</name>
    <name type="common">Broad bean</name>
    <name type="synonym">Faba vulgaris</name>
    <dbReference type="NCBI Taxonomy" id="3906"/>
    <lineage>
        <taxon>Eukaryota</taxon>
        <taxon>Viridiplantae</taxon>
        <taxon>Streptophyta</taxon>
        <taxon>Embryophyta</taxon>
        <taxon>Tracheophyta</taxon>
        <taxon>Spermatophyta</taxon>
        <taxon>Magnoliopsida</taxon>
        <taxon>eudicotyledons</taxon>
        <taxon>Gunneridae</taxon>
        <taxon>Pentapetalae</taxon>
        <taxon>rosids</taxon>
        <taxon>fabids</taxon>
        <taxon>Fabales</taxon>
        <taxon>Fabaceae</taxon>
        <taxon>Papilionoideae</taxon>
        <taxon>50 kb inversion clade</taxon>
        <taxon>NPAAA clade</taxon>
        <taxon>Hologalegina</taxon>
        <taxon>IRL clade</taxon>
        <taxon>Fabeae</taxon>
        <taxon>Vicia</taxon>
    </lineage>
</organism>
<dbReference type="SUPFAM" id="SSF56672">
    <property type="entry name" value="DNA/RNA polymerases"/>
    <property type="match status" value="1"/>
</dbReference>
<dbReference type="AlphaFoldDB" id="A0AAV1A802"/>